<protein>
    <submittedName>
        <fullName evidence="1">GrpB family protein</fullName>
    </submittedName>
</protein>
<dbReference type="Proteomes" id="UP000664632">
    <property type="component" value="Unassembled WGS sequence"/>
</dbReference>
<dbReference type="EMBL" id="JAFLWD010000001">
    <property type="protein sequence ID" value="MBO0438821.1"/>
    <property type="molecule type" value="Genomic_DNA"/>
</dbReference>
<gene>
    <name evidence="1" type="ORF">JZO69_00395</name>
</gene>
<reference evidence="1 2" key="1">
    <citation type="submission" date="2021-03" db="EMBL/GenBank/DDBJ databases">
        <title>Enterococcal diversity collection.</title>
        <authorList>
            <person name="Gilmore M.S."/>
            <person name="Schwartzman J."/>
            <person name="Van Tyne D."/>
            <person name="Martin M."/>
            <person name="Earl A.M."/>
            <person name="Manson A.L."/>
            <person name="Straub T."/>
            <person name="Salamzade R."/>
            <person name="Saavedra J."/>
            <person name="Lebreton F."/>
            <person name="Prichula J."/>
            <person name="Schaufler K."/>
            <person name="Gaca A."/>
            <person name="Sgardioli B."/>
            <person name="Wagenaar J."/>
            <person name="Strong T."/>
        </authorList>
    </citation>
    <scope>NUCLEOTIDE SEQUENCE [LARGE SCALE GENOMIC DNA]</scope>
    <source>
        <strain evidence="1 2">DIV0869a</strain>
    </source>
</reference>
<name>A0ABS3GU86_9ENTE</name>
<keyword evidence="2" id="KW-1185">Reference proteome</keyword>
<dbReference type="PANTHER" id="PTHR34822">
    <property type="entry name" value="GRPB DOMAIN PROTEIN (AFU_ORTHOLOGUE AFUA_1G01530)"/>
    <property type="match status" value="1"/>
</dbReference>
<comment type="caution">
    <text evidence="1">The sequence shown here is derived from an EMBL/GenBank/DDBJ whole genome shotgun (WGS) entry which is preliminary data.</text>
</comment>
<dbReference type="Pfam" id="PF04229">
    <property type="entry name" value="GrpB"/>
    <property type="match status" value="1"/>
</dbReference>
<sequence>MTRKVEVVDAKKDWKNQFKHEEKQLESIFTNEMVAIYHIGSTAIEGIKAKPVIDIMMVVLDIEKVDNYNHAMEQLGYNCLGENGMFKRRFFIKGGDQRSHHIHVFQIGNPEIDRHLAFRDFLNNHREDAEAYSRLKSKLAEQFPYDIQAYIDGKDAFIKAIDRKAIVWKKEKNNETA</sequence>
<dbReference type="SUPFAM" id="SSF81301">
    <property type="entry name" value="Nucleotidyltransferase"/>
    <property type="match status" value="1"/>
</dbReference>
<proteinExistence type="predicted"/>
<organism evidence="1 2">
    <name type="scientific">Candidatus Enterococcus ikei</name>
    <dbReference type="NCBI Taxonomy" id="2815326"/>
    <lineage>
        <taxon>Bacteria</taxon>
        <taxon>Bacillati</taxon>
        <taxon>Bacillota</taxon>
        <taxon>Bacilli</taxon>
        <taxon>Lactobacillales</taxon>
        <taxon>Enterococcaceae</taxon>
        <taxon>Enterococcus</taxon>
    </lineage>
</organism>
<dbReference type="InterPro" id="IPR007344">
    <property type="entry name" value="GrpB/CoaE"/>
</dbReference>
<dbReference type="Gene3D" id="3.30.460.10">
    <property type="entry name" value="Beta Polymerase, domain 2"/>
    <property type="match status" value="1"/>
</dbReference>
<accession>A0ABS3GU86</accession>
<dbReference type="PANTHER" id="PTHR34822:SF1">
    <property type="entry name" value="GRPB FAMILY PROTEIN"/>
    <property type="match status" value="1"/>
</dbReference>
<evidence type="ECO:0000313" key="2">
    <source>
        <dbReference type="Proteomes" id="UP000664632"/>
    </source>
</evidence>
<evidence type="ECO:0000313" key="1">
    <source>
        <dbReference type="EMBL" id="MBO0438821.1"/>
    </source>
</evidence>
<dbReference type="RefSeq" id="WP_207110935.1">
    <property type="nucleotide sequence ID" value="NZ_JAFLWD010000001.1"/>
</dbReference>
<dbReference type="InterPro" id="IPR043519">
    <property type="entry name" value="NT_sf"/>
</dbReference>